<proteinExistence type="predicted"/>
<evidence type="ECO:0000313" key="1">
    <source>
        <dbReference type="EMBL" id="CAJ2514233.1"/>
    </source>
</evidence>
<organism evidence="1 2">
    <name type="scientific">Anthostomella pinea</name>
    <dbReference type="NCBI Taxonomy" id="933095"/>
    <lineage>
        <taxon>Eukaryota</taxon>
        <taxon>Fungi</taxon>
        <taxon>Dikarya</taxon>
        <taxon>Ascomycota</taxon>
        <taxon>Pezizomycotina</taxon>
        <taxon>Sordariomycetes</taxon>
        <taxon>Xylariomycetidae</taxon>
        <taxon>Xylariales</taxon>
        <taxon>Xylariaceae</taxon>
        <taxon>Anthostomella</taxon>
    </lineage>
</organism>
<dbReference type="Proteomes" id="UP001295740">
    <property type="component" value="Unassembled WGS sequence"/>
</dbReference>
<accession>A0AAI8W1A1</accession>
<gene>
    <name evidence="1" type="ORF">KHLLAP_LOCUS14701</name>
</gene>
<sequence>MTTTIFDDLLDGLNPKIQKEYTEAKVALKIALDYSPRRPLCGFVINVLKALNQTNQLKGMPFEALLNTAEIPSIRLRSTSDPPSIIAEKVLHELELKLSEISRSRSSVPGELRWQSFLGEKCKGSVWIEYGGNLDLSHIPGRVIIKKGVA</sequence>
<protein>
    <submittedName>
        <fullName evidence="1">Uu.00g023520.m01.CDS01</fullName>
    </submittedName>
</protein>
<dbReference type="EMBL" id="CAUWAG010000020">
    <property type="protein sequence ID" value="CAJ2514233.1"/>
    <property type="molecule type" value="Genomic_DNA"/>
</dbReference>
<keyword evidence="2" id="KW-1185">Reference proteome</keyword>
<dbReference type="AlphaFoldDB" id="A0AAI8W1A1"/>
<evidence type="ECO:0000313" key="2">
    <source>
        <dbReference type="Proteomes" id="UP001295740"/>
    </source>
</evidence>
<comment type="caution">
    <text evidence="1">The sequence shown here is derived from an EMBL/GenBank/DDBJ whole genome shotgun (WGS) entry which is preliminary data.</text>
</comment>
<reference evidence="1" key="1">
    <citation type="submission" date="2023-10" db="EMBL/GenBank/DDBJ databases">
        <authorList>
            <person name="Hackl T."/>
        </authorList>
    </citation>
    <scope>NUCLEOTIDE SEQUENCE</scope>
</reference>
<name>A0AAI8W1A1_9PEZI</name>